<dbReference type="HAMAP" id="MF_01161">
    <property type="entry name" value="tRNA_Ile_lys_synt"/>
    <property type="match status" value="1"/>
</dbReference>
<dbReference type="GO" id="GO:0032267">
    <property type="term" value="F:tRNA(Ile)-lysidine synthase activity"/>
    <property type="evidence" value="ECO:0007669"/>
    <property type="project" value="UniProtKB-EC"/>
</dbReference>
<dbReference type="SUPFAM" id="SSF82829">
    <property type="entry name" value="MesJ substrate recognition domain-like"/>
    <property type="match status" value="1"/>
</dbReference>
<dbReference type="EC" id="6.3.4.19" evidence="8"/>
<reference evidence="10 11" key="1">
    <citation type="journal article" date="2010" name="Nature">
        <title>Nitrite-driven anaerobic methane oxidation by oxygenic bacteria.</title>
        <authorList>
            <person name="Ettwig K.F."/>
            <person name="Butler M.K."/>
            <person name="Le Paslier D."/>
            <person name="Pelletier E."/>
            <person name="Mangenot S."/>
            <person name="Kuypers M.M.M."/>
            <person name="Schreiber F."/>
            <person name="Dutilh B.E."/>
            <person name="Zedelius J."/>
            <person name="de Beer D."/>
            <person name="Gloerich J."/>
            <person name="Wessels H.J.C.T."/>
            <person name="van Allen T."/>
            <person name="Luesken F."/>
            <person name="Wu M."/>
            <person name="van de Pas-Schoonen K.T."/>
            <person name="Op den Camp H.J.M."/>
            <person name="Janssen-Megens E.M."/>
            <person name="Francoijs K-J."/>
            <person name="Stunnenberg H."/>
            <person name="Weissenbach J."/>
            <person name="Jetten M.S.M."/>
            <person name="Strous M."/>
        </authorList>
    </citation>
    <scope>NUCLEOTIDE SEQUENCE [LARGE SCALE GENOMIC DNA]</scope>
</reference>
<dbReference type="InterPro" id="IPR012094">
    <property type="entry name" value="tRNA_Ile_lys_synt"/>
</dbReference>
<dbReference type="InterPro" id="IPR012795">
    <property type="entry name" value="tRNA_Ile_lys_synt_N"/>
</dbReference>
<dbReference type="GO" id="GO:0005524">
    <property type="term" value="F:ATP binding"/>
    <property type="evidence" value="ECO:0007669"/>
    <property type="project" value="UniProtKB-UniRule"/>
</dbReference>
<dbReference type="PANTHER" id="PTHR43033">
    <property type="entry name" value="TRNA(ILE)-LYSIDINE SYNTHASE-RELATED"/>
    <property type="match status" value="1"/>
</dbReference>
<dbReference type="GO" id="GO:0006400">
    <property type="term" value="P:tRNA modification"/>
    <property type="evidence" value="ECO:0007669"/>
    <property type="project" value="UniProtKB-UniRule"/>
</dbReference>
<comment type="similarity">
    <text evidence="8">Belongs to the tRNA(Ile)-lysidine synthase family.</text>
</comment>
<dbReference type="Pfam" id="PF01171">
    <property type="entry name" value="ATP_bind_3"/>
    <property type="match status" value="1"/>
</dbReference>
<evidence type="ECO:0000313" key="11">
    <source>
        <dbReference type="Proteomes" id="UP000006898"/>
    </source>
</evidence>
<keyword evidence="4 8" id="KW-0819">tRNA processing</keyword>
<evidence type="ECO:0000256" key="7">
    <source>
        <dbReference type="ARBA" id="ARBA00048539"/>
    </source>
</evidence>
<dbReference type="SMART" id="SM00977">
    <property type="entry name" value="TilS_C"/>
    <property type="match status" value="1"/>
</dbReference>
<dbReference type="InterPro" id="IPR011063">
    <property type="entry name" value="TilS/TtcA_N"/>
</dbReference>
<comment type="domain">
    <text evidence="8">The N-terminal region contains the highly conserved SGGXDS motif, predicted to be a P-loop motif involved in ATP binding.</text>
</comment>
<evidence type="ECO:0000259" key="9">
    <source>
        <dbReference type="SMART" id="SM00977"/>
    </source>
</evidence>
<evidence type="ECO:0000256" key="1">
    <source>
        <dbReference type="ARBA" id="ARBA00004496"/>
    </source>
</evidence>
<dbReference type="HOGENOM" id="CLU_018869_0_1_0"/>
<comment type="catalytic activity">
    <reaction evidence="7 8">
        <text>cytidine(34) in tRNA(Ile2) + L-lysine + ATP = lysidine(34) in tRNA(Ile2) + AMP + diphosphate + H(+)</text>
        <dbReference type="Rhea" id="RHEA:43744"/>
        <dbReference type="Rhea" id="RHEA-COMP:10625"/>
        <dbReference type="Rhea" id="RHEA-COMP:10670"/>
        <dbReference type="ChEBI" id="CHEBI:15378"/>
        <dbReference type="ChEBI" id="CHEBI:30616"/>
        <dbReference type="ChEBI" id="CHEBI:32551"/>
        <dbReference type="ChEBI" id="CHEBI:33019"/>
        <dbReference type="ChEBI" id="CHEBI:82748"/>
        <dbReference type="ChEBI" id="CHEBI:83665"/>
        <dbReference type="ChEBI" id="CHEBI:456215"/>
        <dbReference type="EC" id="6.3.4.19"/>
    </reaction>
</comment>
<gene>
    <name evidence="8" type="primary">tilS</name>
    <name evidence="10" type="ORF">DAMO_1566</name>
</gene>
<dbReference type="CDD" id="cd01992">
    <property type="entry name" value="TilS_N"/>
    <property type="match status" value="1"/>
</dbReference>
<dbReference type="Proteomes" id="UP000006898">
    <property type="component" value="Chromosome"/>
</dbReference>
<dbReference type="NCBIfam" id="TIGR02433">
    <property type="entry name" value="lysidine_TilS_C"/>
    <property type="match status" value="1"/>
</dbReference>
<keyword evidence="2 8" id="KW-0963">Cytoplasm</keyword>
<dbReference type="EMBL" id="FP565575">
    <property type="protein sequence ID" value="CBE68626.1"/>
    <property type="molecule type" value="Genomic_DNA"/>
</dbReference>
<accession>D5MFU5</accession>
<dbReference type="AlphaFoldDB" id="D5MFU5"/>
<proteinExistence type="inferred from homology"/>
<evidence type="ECO:0000256" key="3">
    <source>
        <dbReference type="ARBA" id="ARBA00022598"/>
    </source>
</evidence>
<comment type="subcellular location">
    <subcellularLocation>
        <location evidence="1 8">Cytoplasm</location>
    </subcellularLocation>
</comment>
<dbReference type="Pfam" id="PF11734">
    <property type="entry name" value="TilS_C"/>
    <property type="match status" value="1"/>
</dbReference>
<evidence type="ECO:0000313" key="10">
    <source>
        <dbReference type="EMBL" id="CBE68626.1"/>
    </source>
</evidence>
<dbReference type="NCBIfam" id="TIGR02432">
    <property type="entry name" value="lysidine_TilS_N"/>
    <property type="match status" value="1"/>
</dbReference>
<dbReference type="SUPFAM" id="SSF52402">
    <property type="entry name" value="Adenine nucleotide alpha hydrolases-like"/>
    <property type="match status" value="1"/>
</dbReference>
<keyword evidence="5 8" id="KW-0547">Nucleotide-binding</keyword>
<dbReference type="STRING" id="671143.DAMO_1566"/>
<keyword evidence="6 8" id="KW-0067">ATP-binding</keyword>
<sequence>MSDTLLHKVQGTIDRHRMLAAGEAVVLAVSGGVDSMAMLHLLLHLRTRYHGPLHVAHLNHDLRGAESAETARFVQRQCEARQIPVTITRADGRALRDRRAGSLQAAARDLRYRFLERVADEQGAGRIAVGHHRDDQAETVLMNLLRGSGVRGIGGIPPVRGRIIRPLIDCSREEIERYVRKERIPYVEDSSNHVLAYSRNRIRLELLPELAKRYNPRVIHSLANAATILEAEDTLLNDMADRELRAILVSRSREEFVLSIPPMTTLLSALRWRIIRRSAEELRAGHPGLTFQHTLAIDRLLMTKGAKGAIHAPGGLRARRVGNSLVLSVRQDNERADISSVPLTVPGLTAIPASSLSLRSELLKEWAMGDLVVDGWTALLDADRTGMELYVRGWKEGDRFVPLGMAGRKKLQDFFTDAKVPCDQRGSVPLVMSGGQIIWVVGFRVDERFKVTDSTQRILRVRASIQED</sequence>
<name>D5MFU5_METO1</name>
<dbReference type="Gene3D" id="1.20.59.20">
    <property type="match status" value="1"/>
</dbReference>
<dbReference type="PATRIC" id="fig|671143.5.peg.1376"/>
<protein>
    <recommendedName>
        <fullName evidence="8">tRNA(Ile)-lysidine synthase</fullName>
        <ecNumber evidence="8">6.3.4.19</ecNumber>
    </recommendedName>
    <alternativeName>
        <fullName evidence="8">tRNA(Ile)-2-lysyl-cytidine synthase</fullName>
    </alternativeName>
    <alternativeName>
        <fullName evidence="8">tRNA(Ile)-lysidine synthetase</fullName>
    </alternativeName>
</protein>
<evidence type="ECO:0000256" key="4">
    <source>
        <dbReference type="ARBA" id="ARBA00022694"/>
    </source>
</evidence>
<dbReference type="eggNOG" id="COG0037">
    <property type="taxonomic scope" value="Bacteria"/>
</dbReference>
<dbReference type="PANTHER" id="PTHR43033:SF1">
    <property type="entry name" value="TRNA(ILE)-LYSIDINE SYNTHASE-RELATED"/>
    <property type="match status" value="1"/>
</dbReference>
<evidence type="ECO:0000256" key="6">
    <source>
        <dbReference type="ARBA" id="ARBA00022840"/>
    </source>
</evidence>
<feature type="binding site" evidence="8">
    <location>
        <begin position="30"/>
        <end position="35"/>
    </location>
    <ligand>
        <name>ATP</name>
        <dbReference type="ChEBI" id="CHEBI:30616"/>
    </ligand>
</feature>
<dbReference type="InterPro" id="IPR014729">
    <property type="entry name" value="Rossmann-like_a/b/a_fold"/>
</dbReference>
<dbReference type="SUPFAM" id="SSF56037">
    <property type="entry name" value="PheT/TilS domain"/>
    <property type="match status" value="1"/>
</dbReference>
<organism evidence="10 11">
    <name type="scientific">Methylomirabilis oxygeniifera</name>
    <dbReference type="NCBI Taxonomy" id="671143"/>
    <lineage>
        <taxon>Bacteria</taxon>
        <taxon>Candidatus Methylomirabilota</taxon>
        <taxon>Candidatus Methylomirabilia</taxon>
        <taxon>Candidatus Methylomirabilales</taxon>
        <taxon>Candidatus Methylomirabilaceae</taxon>
        <taxon>Candidatus Methylomirabilis</taxon>
    </lineage>
</organism>
<dbReference type="InterPro" id="IPR012796">
    <property type="entry name" value="Lysidine-tRNA-synth_C"/>
</dbReference>
<dbReference type="GO" id="GO:0005737">
    <property type="term" value="C:cytoplasm"/>
    <property type="evidence" value="ECO:0007669"/>
    <property type="project" value="UniProtKB-SubCell"/>
</dbReference>
<evidence type="ECO:0000256" key="2">
    <source>
        <dbReference type="ARBA" id="ARBA00022490"/>
    </source>
</evidence>
<evidence type="ECO:0000256" key="8">
    <source>
        <dbReference type="HAMAP-Rule" id="MF_01161"/>
    </source>
</evidence>
<evidence type="ECO:0000256" key="5">
    <source>
        <dbReference type="ARBA" id="ARBA00022741"/>
    </source>
</evidence>
<dbReference type="KEGG" id="mox:DAMO_1566"/>
<comment type="function">
    <text evidence="8">Ligates lysine onto the cytidine present at position 34 of the AUA codon-specific tRNA(Ile) that contains the anticodon CAU, in an ATP-dependent manner. Cytidine is converted to lysidine, thus changing the amino acid specificity of the tRNA from methionine to isoleucine.</text>
</comment>
<feature type="domain" description="Lysidine-tRNA(Ile) synthetase C-terminal" evidence="9">
    <location>
        <begin position="389"/>
        <end position="461"/>
    </location>
</feature>
<dbReference type="Gene3D" id="3.40.50.620">
    <property type="entry name" value="HUPs"/>
    <property type="match status" value="1"/>
</dbReference>
<keyword evidence="3 8" id="KW-0436">Ligase</keyword>